<name>A0A1M5U3Z7_9BACT</name>
<evidence type="ECO:0000313" key="1">
    <source>
        <dbReference type="EMBL" id="SHH57684.1"/>
    </source>
</evidence>
<dbReference type="AlphaFoldDB" id="A0A1M5U3Z7"/>
<accession>A0A1M5U3Z7</accession>
<organism evidence="1 2">
    <name type="scientific">Chryseolinea serpens</name>
    <dbReference type="NCBI Taxonomy" id="947013"/>
    <lineage>
        <taxon>Bacteria</taxon>
        <taxon>Pseudomonadati</taxon>
        <taxon>Bacteroidota</taxon>
        <taxon>Cytophagia</taxon>
        <taxon>Cytophagales</taxon>
        <taxon>Fulvivirgaceae</taxon>
        <taxon>Chryseolinea</taxon>
    </lineage>
</organism>
<keyword evidence="2" id="KW-1185">Reference proteome</keyword>
<dbReference type="EMBL" id="FQWQ01000003">
    <property type="protein sequence ID" value="SHH57684.1"/>
    <property type="molecule type" value="Genomic_DNA"/>
</dbReference>
<gene>
    <name evidence="1" type="ORF">SAMN04488109_4445</name>
</gene>
<proteinExistence type="predicted"/>
<dbReference type="Proteomes" id="UP000184212">
    <property type="component" value="Unassembled WGS sequence"/>
</dbReference>
<protein>
    <submittedName>
        <fullName evidence="1">Uncharacterized protein</fullName>
    </submittedName>
</protein>
<evidence type="ECO:0000313" key="2">
    <source>
        <dbReference type="Proteomes" id="UP000184212"/>
    </source>
</evidence>
<reference evidence="1 2" key="1">
    <citation type="submission" date="2016-11" db="EMBL/GenBank/DDBJ databases">
        <authorList>
            <person name="Jaros S."/>
            <person name="Januszkiewicz K."/>
            <person name="Wedrychowicz H."/>
        </authorList>
    </citation>
    <scope>NUCLEOTIDE SEQUENCE [LARGE SCALE GENOMIC DNA]</scope>
    <source>
        <strain evidence="1 2">DSM 24574</strain>
    </source>
</reference>
<sequence>MQFGNGYALVLVFVMTMVACRSMNNKIEHLNSYVNYVRKSNEVDEEVCRQPFVDKGVRDQFGSCNALVFFSSVCRKRMDEGVSLVVEEVRAADTELDFGESITEREVYRIIFNGKIKSDTTYLLVGDHGIKSCAMVMKGKRVFWLQ</sequence>